<dbReference type="Proteomes" id="UP000192674">
    <property type="component" value="Unassembled WGS sequence"/>
</dbReference>
<accession>A0A1W2DIV0</accession>
<dbReference type="AlphaFoldDB" id="A0A1W2DIV0"/>
<evidence type="ECO:0000313" key="3">
    <source>
        <dbReference type="EMBL" id="SMC96876.1"/>
    </source>
</evidence>
<keyword evidence="2" id="KW-0472">Membrane</keyword>
<keyword evidence="2" id="KW-1133">Transmembrane helix</keyword>
<feature type="region of interest" description="Disordered" evidence="1">
    <location>
        <begin position="89"/>
        <end position="112"/>
    </location>
</feature>
<keyword evidence="4" id="KW-1185">Reference proteome</keyword>
<keyword evidence="2" id="KW-0812">Transmembrane</keyword>
<feature type="transmembrane region" description="Helical" evidence="2">
    <location>
        <begin position="43"/>
        <end position="63"/>
    </location>
</feature>
<dbReference type="EMBL" id="FWXV01000002">
    <property type="protein sequence ID" value="SMC96876.1"/>
    <property type="molecule type" value="Genomic_DNA"/>
</dbReference>
<reference evidence="3 4" key="1">
    <citation type="submission" date="2017-04" db="EMBL/GenBank/DDBJ databases">
        <authorList>
            <person name="Afonso C.L."/>
            <person name="Miller P.J."/>
            <person name="Scott M.A."/>
            <person name="Spackman E."/>
            <person name="Goraichik I."/>
            <person name="Dimitrov K.M."/>
            <person name="Suarez D.L."/>
            <person name="Swayne D.E."/>
        </authorList>
    </citation>
    <scope>NUCLEOTIDE SEQUENCE [LARGE SCALE GENOMIC DNA]</scope>
    <source>
        <strain evidence="3 4">DSM 43828</strain>
    </source>
</reference>
<evidence type="ECO:0000313" key="4">
    <source>
        <dbReference type="Proteomes" id="UP000192674"/>
    </source>
</evidence>
<sequence>MMWDEQQLREALREEINGPAPTARTELSDIVPRGLRRRRFRQAGSIAAAVAVVAGVGAVAMTFGGKSAHVNEPAQTSEIPTVLHQPAGWSRADMPAESPISTWTPKADAPPLPDVPKTGLPRCSPTTMPGDPDPVPMAMPDAMRGRLMDTLRSVAAPARIGELRIRSNAANSPEYLVDITDDQGTGSIRVWPEQSPVEPLITANAEAFNENNCLPPKRIVTPDGSIAQIYPIRPIYDERTHAYADVTQALSVYLPDHSTYRIHVQSWGDKDVSTDTGVKIKVGPGRKTLPLTEYQLSEIGEALIE</sequence>
<organism evidence="3 4">
    <name type="scientific">Kibdelosporangium aridum</name>
    <dbReference type="NCBI Taxonomy" id="2030"/>
    <lineage>
        <taxon>Bacteria</taxon>
        <taxon>Bacillati</taxon>
        <taxon>Actinomycetota</taxon>
        <taxon>Actinomycetes</taxon>
        <taxon>Pseudonocardiales</taxon>
        <taxon>Pseudonocardiaceae</taxon>
        <taxon>Kibdelosporangium</taxon>
    </lineage>
</organism>
<name>A0A1W2DIV0_KIBAR</name>
<evidence type="ECO:0000256" key="1">
    <source>
        <dbReference type="SAM" id="MobiDB-lite"/>
    </source>
</evidence>
<protein>
    <submittedName>
        <fullName evidence="3">Uncharacterized protein</fullName>
    </submittedName>
</protein>
<evidence type="ECO:0000256" key="2">
    <source>
        <dbReference type="SAM" id="Phobius"/>
    </source>
</evidence>
<proteinExistence type="predicted"/>
<gene>
    <name evidence="3" type="ORF">SAMN05661093_03365</name>
</gene>